<dbReference type="Gene3D" id="3.30.2400.10">
    <property type="entry name" value="Major capsid protein gp5"/>
    <property type="match status" value="1"/>
</dbReference>
<name>A0ABS3NJX9_9GAMM</name>
<sequence length="398" mass="42860">MKPEDQVKELATEFAKATDNVKALGEELTGKMNAGEKSIGDLKDQVDNALTLMNEAKTRLDEVEQKQARRGADEIEHQKSLGQQMFESDQFKSFAENPRNGARATLHVKDITSATSAAAGSAGALVTPQQQAGIIAPPNQMLHIRDLIAAGQTNSNSIEYIRETGFTNNAAAQTAEGALKAKSDLQFADETAAVRTLAHYVKASRQILDDAAQLESYIGGRLMYGLKLVEDRQLLNGDGLTGNLKGIVPQATAFADPASLADYTIMDQLRLAMLQAVLAEYPASGHVLNPIDWAVMELSKDAEGRYIIGQPQGTANPTMWGLPVVSTQAMGVGKFLTGAFNMGAQVFDRQQASIAIATENEDDFVKNMITILCEERLALAVYRPEAFITGTLAAKTTP</sequence>
<dbReference type="InterPro" id="IPR054612">
    <property type="entry name" value="Phage_capsid-like_C"/>
</dbReference>
<comment type="subcellular location">
    <subcellularLocation>
        <location evidence="1">Virion</location>
    </subcellularLocation>
</comment>
<comment type="caution">
    <text evidence="4">The sequence shown here is derived from an EMBL/GenBank/DDBJ whole genome shotgun (WGS) entry which is preliminary data.</text>
</comment>
<dbReference type="Gene3D" id="3.30.2320.10">
    <property type="entry name" value="hypothetical protein PF0899 domain"/>
    <property type="match status" value="1"/>
</dbReference>
<dbReference type="Pfam" id="PF05065">
    <property type="entry name" value="Phage_capsid"/>
    <property type="match status" value="1"/>
</dbReference>
<dbReference type="Proteomes" id="UP000664554">
    <property type="component" value="Unassembled WGS sequence"/>
</dbReference>
<evidence type="ECO:0000256" key="1">
    <source>
        <dbReference type="ARBA" id="ARBA00004328"/>
    </source>
</evidence>
<reference evidence="4 5" key="1">
    <citation type="submission" date="2021-03" db="EMBL/GenBank/DDBJ databases">
        <authorList>
            <person name="Shang D.-D."/>
            <person name="Du Z.-J."/>
            <person name="Chen G.-J."/>
        </authorList>
    </citation>
    <scope>NUCLEOTIDE SEQUENCE [LARGE SCALE GENOMIC DNA]</scope>
    <source>
        <strain evidence="4 5">F1192</strain>
    </source>
</reference>
<gene>
    <name evidence="4" type="ORF">J3492_00245</name>
</gene>
<organism evidence="4 5">
    <name type="scientific">Psychrobacter coccoides</name>
    <dbReference type="NCBI Taxonomy" id="2818440"/>
    <lineage>
        <taxon>Bacteria</taxon>
        <taxon>Pseudomonadati</taxon>
        <taxon>Pseudomonadota</taxon>
        <taxon>Gammaproteobacteria</taxon>
        <taxon>Moraxellales</taxon>
        <taxon>Moraxellaceae</taxon>
        <taxon>Psychrobacter</taxon>
    </lineage>
</organism>
<dbReference type="SUPFAM" id="SSF56563">
    <property type="entry name" value="Major capsid protein gp5"/>
    <property type="match status" value="1"/>
</dbReference>
<accession>A0ABS3NJX9</accession>
<protein>
    <submittedName>
        <fullName evidence="4">Phage major capsid protein</fullName>
    </submittedName>
</protein>
<dbReference type="EMBL" id="JAGBKM010000001">
    <property type="protein sequence ID" value="MBO1529643.1"/>
    <property type="molecule type" value="Genomic_DNA"/>
</dbReference>
<feature type="coiled-coil region" evidence="2">
    <location>
        <begin position="7"/>
        <end position="66"/>
    </location>
</feature>
<evidence type="ECO:0000313" key="5">
    <source>
        <dbReference type="Proteomes" id="UP000664554"/>
    </source>
</evidence>
<dbReference type="SUPFAM" id="SSF58104">
    <property type="entry name" value="Methyl-accepting chemotaxis protein (MCP) signaling domain"/>
    <property type="match status" value="1"/>
</dbReference>
<dbReference type="NCBIfam" id="TIGR01554">
    <property type="entry name" value="major_cap_HK97"/>
    <property type="match status" value="1"/>
</dbReference>
<evidence type="ECO:0000313" key="4">
    <source>
        <dbReference type="EMBL" id="MBO1529643.1"/>
    </source>
</evidence>
<keyword evidence="5" id="KW-1185">Reference proteome</keyword>
<evidence type="ECO:0000256" key="2">
    <source>
        <dbReference type="SAM" id="Coils"/>
    </source>
</evidence>
<dbReference type="RefSeq" id="WP_207988535.1">
    <property type="nucleotide sequence ID" value="NZ_JAGBKM010000001.1"/>
</dbReference>
<keyword evidence="2" id="KW-0175">Coiled coil</keyword>
<dbReference type="InterPro" id="IPR024455">
    <property type="entry name" value="Phage_capsid"/>
</dbReference>
<evidence type="ECO:0000259" key="3">
    <source>
        <dbReference type="Pfam" id="PF05065"/>
    </source>
</evidence>
<proteinExistence type="predicted"/>
<feature type="domain" description="Phage capsid-like C-terminal" evidence="3">
    <location>
        <begin position="123"/>
        <end position="391"/>
    </location>
</feature>